<dbReference type="OrthoDB" id="6343844at2759"/>
<dbReference type="GO" id="GO:0070530">
    <property type="term" value="F:K63-linked polyubiquitin modification-dependent protein binding"/>
    <property type="evidence" value="ECO:0007669"/>
    <property type="project" value="TreeGrafter"/>
</dbReference>
<dbReference type="RefSeq" id="XP_034237095.1">
    <property type="nucleotide sequence ID" value="XM_034381204.1"/>
</dbReference>
<dbReference type="KEGG" id="tpal:117642721"/>
<dbReference type="Gene3D" id="1.20.5.990">
    <property type="entry name" value="Nemo cc2-lz domain - 1d5 darpin complex"/>
    <property type="match status" value="1"/>
</dbReference>
<dbReference type="GeneID" id="117642721"/>
<dbReference type="InterPro" id="IPR051301">
    <property type="entry name" value="Optineurin/NFkB_EssMod"/>
</dbReference>
<feature type="coiled-coil region" evidence="2">
    <location>
        <begin position="216"/>
        <end position="443"/>
    </location>
</feature>
<evidence type="ECO:0000256" key="3">
    <source>
        <dbReference type="SAM" id="MobiDB-lite"/>
    </source>
</evidence>
<feature type="region of interest" description="Disordered" evidence="3">
    <location>
        <begin position="445"/>
        <end position="481"/>
    </location>
</feature>
<dbReference type="CTD" id="37967"/>
<dbReference type="GO" id="GO:0005737">
    <property type="term" value="C:cytoplasm"/>
    <property type="evidence" value="ECO:0007669"/>
    <property type="project" value="TreeGrafter"/>
</dbReference>
<dbReference type="Gene3D" id="1.20.5.390">
    <property type="entry name" value="L1 transposable element, trimerization domain"/>
    <property type="match status" value="1"/>
</dbReference>
<dbReference type="GO" id="GO:0043122">
    <property type="term" value="P:regulation of canonical NF-kappaB signal transduction"/>
    <property type="evidence" value="ECO:0007669"/>
    <property type="project" value="TreeGrafter"/>
</dbReference>
<evidence type="ECO:0000313" key="6">
    <source>
        <dbReference type="RefSeq" id="XP_034237095.1"/>
    </source>
</evidence>
<dbReference type="Proteomes" id="UP000515158">
    <property type="component" value="Unplaced"/>
</dbReference>
<keyword evidence="5" id="KW-1185">Reference proteome</keyword>
<gene>
    <name evidence="6" type="primary">LOC117642721</name>
</gene>
<keyword evidence="1 2" id="KW-0175">Coiled coil</keyword>
<dbReference type="PANTHER" id="PTHR31553">
    <property type="entry name" value="NF-KAPPA-B ESSENTIAL MODULATOR"/>
    <property type="match status" value="1"/>
</dbReference>
<feature type="compositionally biased region" description="Polar residues" evidence="3">
    <location>
        <begin position="86"/>
        <end position="99"/>
    </location>
</feature>
<sequence length="518" mass="58214">MDNMILNGAVLPSLSAMSFGPQSFASEANSFVVLERETAEGTQPGQAAQPPQPLSGASLNGNLVDAPVSNHFGAPSYLPNGVREPQSFSSQLSDGSPSLPGNVQQRMDSLIQENIHLQVTVDQTNLSLRQMMATLSQWRVDVEKVRQEHKEKFQETRALVMNLKKEKSEMRAFIEELQSKLEEYQTREAASSFMTVEPTVSEMELKSTVADLQSKLNIVDAAYQAEQEKAKNYEEEIDLMKKEMSLMKDQIQHYEHLQKDMEKKSANSEEIQNLREENKRLILSIENLNSVERHSQDYQAAQTKGFTNKLDELTAKLIRTDEELQRARAEIDRFKSNEGTSKEEALTNALATVDRLRSRIDEMTANIVELDQKCERQTQDITALQDEKNRLNEAVGILQAQVEVYQSDFIAERDCREALAGEKEQLAEDLRRLHRHNQELRQNLADRGENTSSAAAGPANRNGAQAGASAPPVTQQPAEEAQPANSMYRCVICNVLTFRTLQALNEHIDHCLENAPES</sequence>
<feature type="coiled-coil region" evidence="2">
    <location>
        <begin position="128"/>
        <end position="187"/>
    </location>
</feature>
<evidence type="ECO:0000313" key="5">
    <source>
        <dbReference type="Proteomes" id="UP000515158"/>
    </source>
</evidence>
<protein>
    <submittedName>
        <fullName evidence="6">NF-kappa-B essential modulator</fullName>
    </submittedName>
</protein>
<reference evidence="6" key="1">
    <citation type="submission" date="2025-08" db="UniProtKB">
        <authorList>
            <consortium name="RefSeq"/>
        </authorList>
    </citation>
    <scope>IDENTIFICATION</scope>
    <source>
        <tissue evidence="6">Total insect</tissue>
    </source>
</reference>
<feature type="region of interest" description="Disordered" evidence="3">
    <location>
        <begin position="38"/>
        <end position="62"/>
    </location>
</feature>
<dbReference type="Pfam" id="PF16516">
    <property type="entry name" value="CC2-LZ"/>
    <property type="match status" value="1"/>
</dbReference>
<evidence type="ECO:0000256" key="2">
    <source>
        <dbReference type="SAM" id="Coils"/>
    </source>
</evidence>
<evidence type="ECO:0000259" key="4">
    <source>
        <dbReference type="Pfam" id="PF16516"/>
    </source>
</evidence>
<dbReference type="GO" id="GO:0005634">
    <property type="term" value="C:nucleus"/>
    <property type="evidence" value="ECO:0007669"/>
    <property type="project" value="TreeGrafter"/>
</dbReference>
<name>A0A6P8YJA5_THRPL</name>
<evidence type="ECO:0000256" key="1">
    <source>
        <dbReference type="ARBA" id="ARBA00023054"/>
    </source>
</evidence>
<accession>A0A6P8YJA5</accession>
<organism evidence="6">
    <name type="scientific">Thrips palmi</name>
    <name type="common">Melon thrips</name>
    <dbReference type="NCBI Taxonomy" id="161013"/>
    <lineage>
        <taxon>Eukaryota</taxon>
        <taxon>Metazoa</taxon>
        <taxon>Ecdysozoa</taxon>
        <taxon>Arthropoda</taxon>
        <taxon>Hexapoda</taxon>
        <taxon>Insecta</taxon>
        <taxon>Pterygota</taxon>
        <taxon>Neoptera</taxon>
        <taxon>Paraneoptera</taxon>
        <taxon>Thysanoptera</taxon>
        <taxon>Terebrantia</taxon>
        <taxon>Thripoidea</taxon>
        <taxon>Thripidae</taxon>
        <taxon>Thrips</taxon>
    </lineage>
</organism>
<dbReference type="FunCoup" id="A0A6P8YJA5">
    <property type="interactions" value="724"/>
</dbReference>
<dbReference type="AlphaFoldDB" id="A0A6P8YJA5"/>
<dbReference type="InParanoid" id="A0A6P8YJA5"/>
<feature type="region of interest" description="Disordered" evidence="3">
    <location>
        <begin position="75"/>
        <end position="99"/>
    </location>
</feature>
<proteinExistence type="predicted"/>
<dbReference type="InterPro" id="IPR032419">
    <property type="entry name" value="CC2-LZ_dom"/>
</dbReference>
<dbReference type="PANTHER" id="PTHR31553:SF1">
    <property type="entry name" value="NF-KAPPA-B ESSENTIAL MODULATOR"/>
    <property type="match status" value="1"/>
</dbReference>
<feature type="domain" description="NF-kappa-B essential modulator NEMO CC2-LZ" evidence="4">
    <location>
        <begin position="357"/>
        <end position="440"/>
    </location>
</feature>